<feature type="transmembrane region" description="Helical" evidence="3">
    <location>
        <begin position="262"/>
        <end position="284"/>
    </location>
</feature>
<dbReference type="SUPFAM" id="SSF55073">
    <property type="entry name" value="Nucleotide cyclase"/>
    <property type="match status" value="1"/>
</dbReference>
<name>A0A0U2ZC65_9ALTE</name>
<dbReference type="Gene3D" id="6.10.340.10">
    <property type="match status" value="1"/>
</dbReference>
<feature type="domain" description="GGDEF" evidence="6">
    <location>
        <begin position="371"/>
        <end position="501"/>
    </location>
</feature>
<keyword evidence="3" id="KW-0472">Membrane</keyword>
<evidence type="ECO:0000259" key="4">
    <source>
        <dbReference type="PROSITE" id="PS50883"/>
    </source>
</evidence>
<dbReference type="PANTHER" id="PTHR44757:SF2">
    <property type="entry name" value="BIOFILM ARCHITECTURE MAINTENANCE PROTEIN MBAA"/>
    <property type="match status" value="1"/>
</dbReference>
<dbReference type="Proteomes" id="UP000068447">
    <property type="component" value="Chromosome"/>
</dbReference>
<dbReference type="SUPFAM" id="SSF141868">
    <property type="entry name" value="EAL domain-like"/>
    <property type="match status" value="1"/>
</dbReference>
<dbReference type="GO" id="GO:0071111">
    <property type="term" value="F:cyclic-guanylate-specific phosphodiesterase activity"/>
    <property type="evidence" value="ECO:0007669"/>
    <property type="project" value="UniProtKB-EC"/>
</dbReference>
<dbReference type="InterPro" id="IPR035919">
    <property type="entry name" value="EAL_sf"/>
</dbReference>
<evidence type="ECO:0000256" key="2">
    <source>
        <dbReference type="ARBA" id="ARBA00022636"/>
    </source>
</evidence>
<dbReference type="AlphaFoldDB" id="A0A0U2ZC65"/>
<dbReference type="SMART" id="SM00267">
    <property type="entry name" value="GGDEF"/>
    <property type="match status" value="1"/>
</dbReference>
<proteinExistence type="predicted"/>
<organism evidence="7 8">
    <name type="scientific">Lacimicrobium alkaliphilum</name>
    <dbReference type="NCBI Taxonomy" id="1526571"/>
    <lineage>
        <taxon>Bacteria</taxon>
        <taxon>Pseudomonadati</taxon>
        <taxon>Pseudomonadota</taxon>
        <taxon>Gammaproteobacteria</taxon>
        <taxon>Alteromonadales</taxon>
        <taxon>Alteromonadaceae</taxon>
        <taxon>Lacimicrobium</taxon>
    </lineage>
</organism>
<dbReference type="CDD" id="cd06225">
    <property type="entry name" value="HAMP"/>
    <property type="match status" value="1"/>
</dbReference>
<dbReference type="CDD" id="cd01948">
    <property type="entry name" value="EAL"/>
    <property type="match status" value="1"/>
</dbReference>
<dbReference type="Pfam" id="PF00563">
    <property type="entry name" value="EAL"/>
    <property type="match status" value="1"/>
</dbReference>
<dbReference type="NCBIfam" id="TIGR00254">
    <property type="entry name" value="GGDEF"/>
    <property type="match status" value="1"/>
</dbReference>
<evidence type="ECO:0000313" key="7">
    <source>
        <dbReference type="EMBL" id="ALT00500.1"/>
    </source>
</evidence>
<dbReference type="InterPro" id="IPR001633">
    <property type="entry name" value="EAL_dom"/>
</dbReference>
<dbReference type="GO" id="GO:0007165">
    <property type="term" value="P:signal transduction"/>
    <property type="evidence" value="ECO:0007669"/>
    <property type="project" value="InterPro"/>
</dbReference>
<keyword evidence="8" id="KW-1185">Reference proteome</keyword>
<protein>
    <recommendedName>
        <fullName evidence="1">cyclic-guanylate-specific phosphodiesterase</fullName>
        <ecNumber evidence="1">3.1.4.52</ecNumber>
    </recommendedName>
</protein>
<dbReference type="EC" id="3.1.4.52" evidence="1"/>
<dbReference type="Gene3D" id="3.30.70.270">
    <property type="match status" value="1"/>
</dbReference>
<keyword evidence="3" id="KW-0812">Transmembrane</keyword>
<dbReference type="Pfam" id="PF00990">
    <property type="entry name" value="GGDEF"/>
    <property type="match status" value="1"/>
</dbReference>
<dbReference type="InterPro" id="IPR000160">
    <property type="entry name" value="GGDEF_dom"/>
</dbReference>
<keyword evidence="3" id="KW-1133">Transmembrane helix</keyword>
<dbReference type="PROSITE" id="PS50883">
    <property type="entry name" value="EAL"/>
    <property type="match status" value="1"/>
</dbReference>
<dbReference type="PROSITE" id="PS50885">
    <property type="entry name" value="HAMP"/>
    <property type="match status" value="1"/>
</dbReference>
<evidence type="ECO:0000256" key="1">
    <source>
        <dbReference type="ARBA" id="ARBA00012282"/>
    </source>
</evidence>
<evidence type="ECO:0000256" key="3">
    <source>
        <dbReference type="SAM" id="Phobius"/>
    </source>
</evidence>
<evidence type="ECO:0000259" key="6">
    <source>
        <dbReference type="PROSITE" id="PS50887"/>
    </source>
</evidence>
<sequence length="768" mass="84648">MLLVFLLLLALIVIVTLVTVQKATYQHSTGQVRDHARTSAIVVQDKIRNRSNQLHSALDTLAKDFNTKQLIAGGRQDPESLLSALNNHQRRIDADLSWVLDGEGRLLTATSDAAAGVLEINVEESTSILWHNINDHHYLLQAVPVRFVESSPKINAWLVAAVDTRKLITQELVTLTDMQISLFTPAPDNQLIASTFSTAVADALQTQSLTWSENLQQILLPVEGQEQEFIYASAEIGTSPAGALNLLLATVADKAYLSYNSLIGQLILILAVAALLALTAAVIISNGITRPLTRLVNVTNKIRKGQYVDDVPQSTTLEISSLSTAIGEMQQGIRQRELEIQQLAYFDSLTGLPNRNQFNQQLQQLLEKQHQPVVVLMMDVDRFKDINDTLGHVIGDQLLAKIASRLSHIELDNLFVARLGGDEFGLIWFGDDSNTPKSLANKVVEAFNLPFDIEQLRLDLDLSIGVAVYPEHGDDPSALIQCADIAMYSCKGHHRAFAVYRPELNKYSVQRLSLMSELRSALSEGQLSLYYQPKVLLADGRVSGAECLIRWIHPVHGFIPPDQFIPLAEQTGAIRDVTRWALTEAMRQQQQWSEAGLELNMAVNISPLDLVDMQLPEMVASLFSEFSANKGGLTLEVTESAVMSDPDMAIRALDKLKAMGVILSIDDFGTGYSSMAQLKKMPVHELKIDKAFVLDLATNSEDQVMVNTLLGLARHLGLKTVAEGVEDATSLAFLKQAGCHKAQGFYMSKPLPAAQFSDWLKQYQSQAS</sequence>
<gene>
    <name evidence="7" type="ORF">AT746_15365</name>
</gene>
<dbReference type="SUPFAM" id="SSF158472">
    <property type="entry name" value="HAMP domain-like"/>
    <property type="match status" value="1"/>
</dbReference>
<dbReference type="CDD" id="cd01949">
    <property type="entry name" value="GGDEF"/>
    <property type="match status" value="1"/>
</dbReference>
<dbReference type="PROSITE" id="PS50887">
    <property type="entry name" value="GGDEF"/>
    <property type="match status" value="1"/>
</dbReference>
<dbReference type="InterPro" id="IPR003660">
    <property type="entry name" value="HAMP_dom"/>
</dbReference>
<dbReference type="PANTHER" id="PTHR44757">
    <property type="entry name" value="DIGUANYLATE CYCLASE DGCP"/>
    <property type="match status" value="1"/>
</dbReference>
<dbReference type="InterPro" id="IPR052155">
    <property type="entry name" value="Biofilm_reg_signaling"/>
</dbReference>
<feature type="domain" description="HAMP" evidence="5">
    <location>
        <begin position="286"/>
        <end position="338"/>
    </location>
</feature>
<dbReference type="OrthoDB" id="9804951at2"/>
<dbReference type="FunFam" id="3.20.20.450:FF:000001">
    <property type="entry name" value="Cyclic di-GMP phosphodiesterase yahA"/>
    <property type="match status" value="1"/>
</dbReference>
<dbReference type="GO" id="GO:0016020">
    <property type="term" value="C:membrane"/>
    <property type="evidence" value="ECO:0007669"/>
    <property type="project" value="InterPro"/>
</dbReference>
<dbReference type="Pfam" id="PF00672">
    <property type="entry name" value="HAMP"/>
    <property type="match status" value="1"/>
</dbReference>
<dbReference type="STRING" id="1526571.AT746_15365"/>
<dbReference type="EMBL" id="CP013650">
    <property type="protein sequence ID" value="ALT00500.1"/>
    <property type="molecule type" value="Genomic_DNA"/>
</dbReference>
<dbReference type="SMART" id="SM00304">
    <property type="entry name" value="HAMP"/>
    <property type="match status" value="1"/>
</dbReference>
<dbReference type="KEGG" id="lal:AT746_15365"/>
<keyword evidence="2" id="KW-0973">c-di-GMP</keyword>
<evidence type="ECO:0000313" key="8">
    <source>
        <dbReference type="Proteomes" id="UP000068447"/>
    </source>
</evidence>
<dbReference type="InterPro" id="IPR029787">
    <property type="entry name" value="Nucleotide_cyclase"/>
</dbReference>
<dbReference type="SMART" id="SM00052">
    <property type="entry name" value="EAL"/>
    <property type="match status" value="1"/>
</dbReference>
<reference evidence="7 8" key="1">
    <citation type="submission" date="2015-12" db="EMBL/GenBank/DDBJ databases">
        <title>Complete genome of Lacimicrobium alkaliphilum KCTC 32984.</title>
        <authorList>
            <person name="Kim S.-G."/>
            <person name="Lee Y.-J."/>
        </authorList>
    </citation>
    <scope>NUCLEOTIDE SEQUENCE [LARGE SCALE GENOMIC DNA]</scope>
    <source>
        <strain evidence="7 8">YelD216</strain>
    </source>
</reference>
<dbReference type="Gene3D" id="3.20.20.450">
    <property type="entry name" value="EAL domain"/>
    <property type="match status" value="1"/>
</dbReference>
<feature type="domain" description="EAL" evidence="4">
    <location>
        <begin position="511"/>
        <end position="764"/>
    </location>
</feature>
<evidence type="ECO:0000259" key="5">
    <source>
        <dbReference type="PROSITE" id="PS50885"/>
    </source>
</evidence>
<accession>A0A0U2ZC65</accession>
<dbReference type="InterPro" id="IPR043128">
    <property type="entry name" value="Rev_trsase/Diguanyl_cyclase"/>
</dbReference>